<evidence type="ECO:0000313" key="5">
    <source>
        <dbReference type="Proteomes" id="UP001055159"/>
    </source>
</evidence>
<keyword evidence="2" id="KW-0732">Signal</keyword>
<evidence type="ECO:0000313" key="6">
    <source>
        <dbReference type="Proteomes" id="UP001140272"/>
    </source>
</evidence>
<protein>
    <recommendedName>
        <fullName evidence="7">PE family protein</fullName>
    </recommendedName>
</protein>
<evidence type="ECO:0000313" key="4">
    <source>
        <dbReference type="EMBL" id="ULP37518.1"/>
    </source>
</evidence>
<sequence length="314" mass="33467">MQAALRPFATAGVSLVAAGAIAVSPTTPAPAPVPVISSAMQLTAAPAPLEFYAQVTVQALTNALYSITSLPAVTPLFVDEFRAHPGSVLKSAMVNTVRLYFFAAESMISPFVNGIGASFVAFRDVVEAALNLDVVGVFNAVIDIPGRIADGFLNGGYQLLSSPEAGFLSPPGLDFEDVTIGGPVSYPAFAALYILLNRPVPTTVPRHRVYRGIPSGGHHGDANRRGYPSGRSHHHRRPLRSGPTGNNRRNRWRPREGLEPRDRHEHDSAGPGRARDPSTPRHPRRARAPAHRGAEGGARRAQAGPRRVREAADG</sequence>
<dbReference type="RefSeq" id="WP_239735690.1">
    <property type="nucleotide sequence ID" value="NZ_CP092427.2"/>
</dbReference>
<dbReference type="Proteomes" id="UP001055159">
    <property type="component" value="Chromosome"/>
</dbReference>
<reference evidence="3" key="2">
    <citation type="journal article" date="2022" name="BMC Genomics">
        <title>Comparative genome analysis of mycobacteria focusing on tRNA and non-coding RNA.</title>
        <authorList>
            <person name="Behra P.R.K."/>
            <person name="Pettersson B.M.F."/>
            <person name="Ramesh M."/>
            <person name="Das S."/>
            <person name="Dasgupta S."/>
            <person name="Kirsebom L.A."/>
        </authorList>
    </citation>
    <scope>NUCLEOTIDE SEQUENCE</scope>
    <source>
        <strain evidence="3">DSM 45406</strain>
    </source>
</reference>
<feature type="region of interest" description="Disordered" evidence="1">
    <location>
        <begin position="207"/>
        <end position="314"/>
    </location>
</feature>
<evidence type="ECO:0000256" key="2">
    <source>
        <dbReference type="SAM" id="SignalP"/>
    </source>
</evidence>
<evidence type="ECO:0000256" key="1">
    <source>
        <dbReference type="SAM" id="MobiDB-lite"/>
    </source>
</evidence>
<dbReference type="EMBL" id="JACKRN010000749">
    <property type="protein sequence ID" value="MCV7072815.1"/>
    <property type="molecule type" value="Genomic_DNA"/>
</dbReference>
<reference evidence="4" key="3">
    <citation type="submission" date="2022-08" db="EMBL/GenBank/DDBJ databases">
        <title>Whole genome sequencing of non-tuberculosis mycobacteria type-strains.</title>
        <authorList>
            <person name="Igarashi Y."/>
            <person name="Osugi A."/>
            <person name="Mitarai S."/>
        </authorList>
    </citation>
    <scope>NUCLEOTIDE SEQUENCE</scope>
    <source>
        <strain evidence="4">JCM 16372</strain>
    </source>
</reference>
<feature type="chain" id="PRO_5040850745" description="PE family protein" evidence="2">
    <location>
        <begin position="23"/>
        <end position="314"/>
    </location>
</feature>
<dbReference type="AlphaFoldDB" id="A0A9X2YGE2"/>
<feature type="compositionally biased region" description="Basic residues" evidence="1">
    <location>
        <begin position="281"/>
        <end position="290"/>
    </location>
</feature>
<gene>
    <name evidence="3" type="ORF">H7H73_23090</name>
    <name evidence="4" type="ORF">MJO55_03510</name>
</gene>
<evidence type="ECO:0000313" key="3">
    <source>
        <dbReference type="EMBL" id="MCV7072815.1"/>
    </source>
</evidence>
<feature type="compositionally biased region" description="Basic and acidic residues" evidence="1">
    <location>
        <begin position="253"/>
        <end position="279"/>
    </location>
</feature>
<organism evidence="3 6">
    <name type="scientific">Mycolicibacterium rufum</name>
    <dbReference type="NCBI Taxonomy" id="318424"/>
    <lineage>
        <taxon>Bacteria</taxon>
        <taxon>Bacillati</taxon>
        <taxon>Actinomycetota</taxon>
        <taxon>Actinomycetes</taxon>
        <taxon>Mycobacteriales</taxon>
        <taxon>Mycobacteriaceae</taxon>
        <taxon>Mycolicibacterium</taxon>
    </lineage>
</organism>
<name>A0A9X2YGE2_9MYCO</name>
<dbReference type="EMBL" id="CP092427">
    <property type="protein sequence ID" value="ULP37518.1"/>
    <property type="molecule type" value="Genomic_DNA"/>
</dbReference>
<dbReference type="Proteomes" id="UP001140272">
    <property type="component" value="Unassembled WGS sequence"/>
</dbReference>
<proteinExistence type="predicted"/>
<evidence type="ECO:0008006" key="7">
    <source>
        <dbReference type="Google" id="ProtNLM"/>
    </source>
</evidence>
<feature type="signal peptide" evidence="2">
    <location>
        <begin position="1"/>
        <end position="22"/>
    </location>
</feature>
<reference evidence="3" key="1">
    <citation type="submission" date="2020-07" db="EMBL/GenBank/DDBJ databases">
        <authorList>
            <person name="Pettersson B.M.F."/>
            <person name="Behra P.R.K."/>
            <person name="Ramesh M."/>
            <person name="Das S."/>
            <person name="Dasgupta S."/>
            <person name="Kirsebom L.A."/>
        </authorList>
    </citation>
    <scope>NUCLEOTIDE SEQUENCE</scope>
    <source>
        <strain evidence="3">DSM 45406</strain>
    </source>
</reference>
<keyword evidence="5" id="KW-1185">Reference proteome</keyword>
<accession>A0A9X2YGE2</accession>